<dbReference type="InterPro" id="IPR035909">
    <property type="entry name" value="CheB_C"/>
</dbReference>
<dbReference type="RefSeq" id="WP_108108274.1">
    <property type="nucleotide sequence ID" value="NZ_QASN01000020.1"/>
</dbReference>
<name>A0A2T5P7W0_9PSED</name>
<evidence type="ECO:0000313" key="6">
    <source>
        <dbReference type="EMBL" id="PTU73826.1"/>
    </source>
</evidence>
<dbReference type="GO" id="GO:0005737">
    <property type="term" value="C:cytoplasm"/>
    <property type="evidence" value="ECO:0007669"/>
    <property type="project" value="InterPro"/>
</dbReference>
<proteinExistence type="predicted"/>
<keyword evidence="7" id="KW-1185">Reference proteome</keyword>
<dbReference type="SUPFAM" id="SSF52738">
    <property type="entry name" value="Methylesterase CheB, C-terminal domain"/>
    <property type="match status" value="1"/>
</dbReference>
<keyword evidence="1 4" id="KW-0378">Hydrolase</keyword>
<comment type="caution">
    <text evidence="6">The sequence shown here is derived from an EMBL/GenBank/DDBJ whole genome shotgun (WGS) entry which is preliminary data.</text>
</comment>
<evidence type="ECO:0000256" key="3">
    <source>
        <dbReference type="ARBA" id="ARBA00048267"/>
    </source>
</evidence>
<comment type="catalytic activity">
    <reaction evidence="3">
        <text>[protein]-L-glutamate 5-O-methyl ester + H2O = L-glutamyl-[protein] + methanol + H(+)</text>
        <dbReference type="Rhea" id="RHEA:23236"/>
        <dbReference type="Rhea" id="RHEA-COMP:10208"/>
        <dbReference type="Rhea" id="RHEA-COMP:10311"/>
        <dbReference type="ChEBI" id="CHEBI:15377"/>
        <dbReference type="ChEBI" id="CHEBI:15378"/>
        <dbReference type="ChEBI" id="CHEBI:17790"/>
        <dbReference type="ChEBI" id="CHEBI:29973"/>
        <dbReference type="ChEBI" id="CHEBI:82795"/>
        <dbReference type="EC" id="3.1.1.61"/>
    </reaction>
</comment>
<feature type="active site" evidence="4">
    <location>
        <position position="14"/>
    </location>
</feature>
<dbReference type="EC" id="3.1.1.61" evidence="2"/>
<dbReference type="CDD" id="cd16433">
    <property type="entry name" value="CheB"/>
    <property type="match status" value="1"/>
</dbReference>
<dbReference type="Pfam" id="PF01339">
    <property type="entry name" value="CheB_methylest"/>
    <property type="match status" value="1"/>
</dbReference>
<dbReference type="Proteomes" id="UP000244064">
    <property type="component" value="Unassembled WGS sequence"/>
</dbReference>
<evidence type="ECO:0000313" key="7">
    <source>
        <dbReference type="Proteomes" id="UP000244064"/>
    </source>
</evidence>
<dbReference type="AlphaFoldDB" id="A0A2T5P7W0"/>
<reference evidence="6 7" key="1">
    <citation type="submission" date="2018-04" db="EMBL/GenBank/DDBJ databases">
        <title>Pseudomonas sp. nov., isolated from mangrove soil.</title>
        <authorList>
            <person name="Chen C."/>
        </authorList>
    </citation>
    <scope>NUCLEOTIDE SEQUENCE [LARGE SCALE GENOMIC DNA]</scope>
    <source>
        <strain evidence="6 7">TC-11</strain>
    </source>
</reference>
<evidence type="ECO:0000256" key="2">
    <source>
        <dbReference type="ARBA" id="ARBA00039140"/>
    </source>
</evidence>
<accession>A0A2T5P7W0</accession>
<dbReference type="PANTHER" id="PTHR42872">
    <property type="entry name" value="PROTEIN-GLUTAMATE METHYLESTERASE/PROTEIN-GLUTAMINE GLUTAMINASE"/>
    <property type="match status" value="1"/>
</dbReference>
<dbReference type="OrthoDB" id="9791760at2"/>
<keyword evidence="4" id="KW-0145">Chemotaxis</keyword>
<sequence>MTRQAYEAVVLGASAGGVEALLYLFGALDSGGCRLPLIAVQHLPEKAQSQLAEILAARLKRPVREAEDKAPVQPGVLYVAAPGYHLSIENDRSFSLSSEAPVNFSRPSIDLLFESAAHAYGPKLIGVLLTGANEDGSAGLEQIAQYGGLTLVQEPAEAAVACMPLAALQRFSPDHVLRLRDMAELILRLEEVHAE</sequence>
<dbReference type="InterPro" id="IPR000673">
    <property type="entry name" value="Sig_transdc_resp-reg_Me-estase"/>
</dbReference>
<dbReference type="GO" id="GO:0008984">
    <property type="term" value="F:protein-glutamate methylesterase activity"/>
    <property type="evidence" value="ECO:0007669"/>
    <property type="project" value="UniProtKB-EC"/>
</dbReference>
<evidence type="ECO:0000256" key="1">
    <source>
        <dbReference type="ARBA" id="ARBA00022801"/>
    </source>
</evidence>
<feature type="domain" description="CheB-type methylesterase" evidence="5">
    <location>
        <begin position="2"/>
        <end position="193"/>
    </location>
</feature>
<gene>
    <name evidence="6" type="ORF">DBO85_16155</name>
</gene>
<dbReference type="PROSITE" id="PS50122">
    <property type="entry name" value="CHEB"/>
    <property type="match status" value="1"/>
</dbReference>
<evidence type="ECO:0000256" key="4">
    <source>
        <dbReference type="PROSITE-ProRule" id="PRU00050"/>
    </source>
</evidence>
<evidence type="ECO:0000259" key="5">
    <source>
        <dbReference type="PROSITE" id="PS50122"/>
    </source>
</evidence>
<feature type="active site" evidence="4">
    <location>
        <position position="135"/>
    </location>
</feature>
<dbReference type="GO" id="GO:0000156">
    <property type="term" value="F:phosphorelay response regulator activity"/>
    <property type="evidence" value="ECO:0007669"/>
    <property type="project" value="InterPro"/>
</dbReference>
<dbReference type="Gene3D" id="3.40.50.180">
    <property type="entry name" value="Methylesterase CheB, C-terminal domain"/>
    <property type="match status" value="1"/>
</dbReference>
<dbReference type="GO" id="GO:0006935">
    <property type="term" value="P:chemotaxis"/>
    <property type="evidence" value="ECO:0007669"/>
    <property type="project" value="UniProtKB-UniRule"/>
</dbReference>
<protein>
    <recommendedName>
        <fullName evidence="2">protein-glutamate methylesterase</fullName>
        <ecNumber evidence="2">3.1.1.61</ecNumber>
    </recommendedName>
</protein>
<organism evidence="6 7">
    <name type="scientific">Pseudomonas mangrovi</name>
    <dbReference type="NCBI Taxonomy" id="2161748"/>
    <lineage>
        <taxon>Bacteria</taxon>
        <taxon>Pseudomonadati</taxon>
        <taxon>Pseudomonadota</taxon>
        <taxon>Gammaproteobacteria</taxon>
        <taxon>Pseudomonadales</taxon>
        <taxon>Pseudomonadaceae</taxon>
        <taxon>Pseudomonas</taxon>
    </lineage>
</organism>
<feature type="active site" evidence="4">
    <location>
        <position position="42"/>
    </location>
</feature>
<dbReference type="PANTHER" id="PTHR42872:SF6">
    <property type="entry name" value="PROTEIN-GLUTAMATE METHYLESTERASE_PROTEIN-GLUTAMINE GLUTAMINASE"/>
    <property type="match status" value="1"/>
</dbReference>
<dbReference type="EMBL" id="QASN01000020">
    <property type="protein sequence ID" value="PTU73826.1"/>
    <property type="molecule type" value="Genomic_DNA"/>
</dbReference>